<dbReference type="SUPFAM" id="SSF53067">
    <property type="entry name" value="Actin-like ATPase domain"/>
    <property type="match status" value="1"/>
</dbReference>
<dbReference type="NCBIfam" id="TIGR00241">
    <property type="entry name" value="CoA_E_activ"/>
    <property type="match status" value="1"/>
</dbReference>
<evidence type="ECO:0000259" key="5">
    <source>
        <dbReference type="Pfam" id="PF01869"/>
    </source>
</evidence>
<organism evidence="6 7">
    <name type="scientific">Olsenella absiana</name>
    <dbReference type="NCBI Taxonomy" id="3115222"/>
    <lineage>
        <taxon>Bacteria</taxon>
        <taxon>Bacillati</taxon>
        <taxon>Actinomycetota</taxon>
        <taxon>Coriobacteriia</taxon>
        <taxon>Coriobacteriales</taxon>
        <taxon>Atopobiaceae</taxon>
        <taxon>Olsenella</taxon>
    </lineage>
</organism>
<dbReference type="InterPro" id="IPR043129">
    <property type="entry name" value="ATPase_NBD"/>
</dbReference>
<feature type="domain" description="ATPase BadF/BadG/BcrA/BcrD type" evidence="5">
    <location>
        <begin position="4"/>
        <end position="245"/>
    </location>
</feature>
<dbReference type="Proteomes" id="UP001332931">
    <property type="component" value="Unassembled WGS sequence"/>
</dbReference>
<dbReference type="PANTHER" id="PTHR32329:SF2">
    <property type="entry name" value="BIFUNCTIONAL PROTEIN [INCLUDES 2-HYDROXYACYL-COA DEHYDRATASE (N-TER) AND ITS ACTIVATOR DOMAIN (C_TERM)"/>
    <property type="match status" value="1"/>
</dbReference>
<evidence type="ECO:0000256" key="4">
    <source>
        <dbReference type="ARBA" id="ARBA00023014"/>
    </source>
</evidence>
<evidence type="ECO:0000256" key="2">
    <source>
        <dbReference type="ARBA" id="ARBA00022723"/>
    </source>
</evidence>
<dbReference type="RefSeq" id="WP_330957605.1">
    <property type="nucleotide sequence ID" value="NZ_JAZGJQ010000002.1"/>
</dbReference>
<proteinExistence type="predicted"/>
<dbReference type="InterPro" id="IPR008275">
    <property type="entry name" value="CoA_E_activase_dom"/>
</dbReference>
<dbReference type="InterPro" id="IPR002731">
    <property type="entry name" value="ATPase_BadF"/>
</dbReference>
<evidence type="ECO:0000313" key="6">
    <source>
        <dbReference type="EMBL" id="MEE6146838.1"/>
    </source>
</evidence>
<keyword evidence="7" id="KW-1185">Reference proteome</keyword>
<dbReference type="PANTHER" id="PTHR32329">
    <property type="entry name" value="BIFUNCTIONAL PROTEIN [INCLUDES 2-HYDROXYACYL-COA DEHYDRATASE (N-TER) AND ITS ACTIVATOR DOMAIN (C_TERM)-RELATED"/>
    <property type="match status" value="1"/>
</dbReference>
<evidence type="ECO:0000256" key="3">
    <source>
        <dbReference type="ARBA" id="ARBA00023004"/>
    </source>
</evidence>
<name>A0ABU7R8B3_9ACTN</name>
<comment type="caution">
    <text evidence="6">The sequence shown here is derived from an EMBL/GenBank/DDBJ whole genome shotgun (WGS) entry which is preliminary data.</text>
</comment>
<evidence type="ECO:0000313" key="7">
    <source>
        <dbReference type="Proteomes" id="UP001332931"/>
    </source>
</evidence>
<protein>
    <submittedName>
        <fullName evidence="6">Acyl-CoA dehydratase activase</fullName>
    </submittedName>
</protein>
<dbReference type="Pfam" id="PF01869">
    <property type="entry name" value="BcrAD_BadFG"/>
    <property type="match status" value="1"/>
</dbReference>
<dbReference type="CDD" id="cd24109">
    <property type="entry name" value="ASKHA_NBD_YjiL-like"/>
    <property type="match status" value="1"/>
</dbReference>
<accession>A0ABU7R8B3</accession>
<keyword evidence="3" id="KW-0408">Iron</keyword>
<reference evidence="6 7" key="1">
    <citation type="submission" date="2024-01" db="EMBL/GenBank/DDBJ databases">
        <title>Description of Olsenella sp. nov., isolated from pig feces.</title>
        <authorList>
            <person name="Chang Y.-H."/>
        </authorList>
    </citation>
    <scope>NUCLEOTIDE SEQUENCE [LARGE SCALE GENOMIC DNA]</scope>
    <source>
        <strain evidence="6 7">YH-ols2223</strain>
    </source>
</reference>
<keyword evidence="4" id="KW-0411">Iron-sulfur</keyword>
<dbReference type="EMBL" id="JAZGJQ010000002">
    <property type="protein sequence ID" value="MEE6146838.1"/>
    <property type="molecule type" value="Genomic_DNA"/>
</dbReference>
<dbReference type="InterPro" id="IPR051805">
    <property type="entry name" value="Dehydratase_Activator_Redct"/>
</dbReference>
<comment type="cofactor">
    <cofactor evidence="1">
        <name>[4Fe-4S] cluster</name>
        <dbReference type="ChEBI" id="CHEBI:49883"/>
    </cofactor>
</comment>
<dbReference type="Gene3D" id="3.30.420.40">
    <property type="match status" value="2"/>
</dbReference>
<evidence type="ECO:0000256" key="1">
    <source>
        <dbReference type="ARBA" id="ARBA00001966"/>
    </source>
</evidence>
<gene>
    <name evidence="6" type="ORF">VXJ25_02330</name>
</gene>
<keyword evidence="2" id="KW-0479">Metal-binding</keyword>
<sequence length="249" mass="26218">MRSIGIDIGSTATKVAVMEDNELTLTLLAPTGFSSIEAARHAAETLAEHGIDVEQESVIATGYGRIAVPYAGKAVTEITCHAKGAWWLFGRSGVVIDVGGQDTKVLELRNGMLKKFLMNDKCSAGTGKFLEVMANRMNVSQERLSELAAKGEKITISSMCTVFAESEIISLIGRGEPLENIASGVIESVVGKVVSLASQVPGDECFLTGGLCDNAYIVGRLADRLGKPVSTRPEARFAGAIGAAISGQR</sequence>